<comment type="caution">
    <text evidence="2">The sequence shown here is derived from an EMBL/GenBank/DDBJ whole genome shotgun (WGS) entry which is preliminary data.</text>
</comment>
<proteinExistence type="predicted"/>
<dbReference type="Proteomes" id="UP000578449">
    <property type="component" value="Unassembled WGS sequence"/>
</dbReference>
<evidence type="ECO:0000259" key="1">
    <source>
        <dbReference type="Pfam" id="PF07993"/>
    </source>
</evidence>
<evidence type="ECO:0000313" key="2">
    <source>
        <dbReference type="EMBL" id="MBB5132287.1"/>
    </source>
</evidence>
<dbReference type="GO" id="GO:0004029">
    <property type="term" value="F:aldehyde dehydrogenase (NAD+) activity"/>
    <property type="evidence" value="ECO:0007669"/>
    <property type="project" value="TreeGrafter"/>
</dbReference>
<dbReference type="InterPro" id="IPR013120">
    <property type="entry name" value="FAR_NAD-bd"/>
</dbReference>
<reference evidence="2 3" key="1">
    <citation type="submission" date="2020-08" db="EMBL/GenBank/DDBJ databases">
        <title>Genomic Encyclopedia of Type Strains, Phase IV (KMG-IV): sequencing the most valuable type-strain genomes for metagenomic binning, comparative biology and taxonomic classification.</title>
        <authorList>
            <person name="Goeker M."/>
        </authorList>
    </citation>
    <scope>NUCLEOTIDE SEQUENCE [LARGE SCALE GENOMIC DNA]</scope>
    <source>
        <strain evidence="2 3">DSM 45615</strain>
    </source>
</reference>
<protein>
    <submittedName>
        <fullName evidence="2">Nucleoside-diphosphate-sugar epimerase</fullName>
    </submittedName>
</protein>
<dbReference type="Pfam" id="PF07993">
    <property type="entry name" value="NAD_binding_4"/>
    <property type="match status" value="1"/>
</dbReference>
<keyword evidence="3" id="KW-1185">Reference proteome</keyword>
<dbReference type="RefSeq" id="WP_185049132.1">
    <property type="nucleotide sequence ID" value="NZ_BAABIX010000063.1"/>
</dbReference>
<sequence length="341" mass="36679">MRILVTGATGIVGSEVMRTLRAAPGVEVQGVSRSGDAARGVAKWHLGAEPPPAVLRGPWDAVVHSAADIRWNLPFDQARRANIASTEAVLGLVGPETTVVHVSSAFAAGLRGDVASDDPADYRNSYEWSKAAAERLVDAACPNWTVRPPMIIGRRADGHIARFHGVYQVLQGYLWGALPVMVANDACRVELVPVDEVAAVVAARALAGRPAAKEVATLGAGDGALSGAAVVKIVFDELNAWRAGRGVPPVGLPPLIAPRRWERFFRPFAEQHLSRGQLALIHAFDPYLPYWAMEDHLRPDTYVVDVEDALRASIRYWADRHPQGASATPRQWRAVGGGVRA</sequence>
<gene>
    <name evidence="2" type="ORF">HNP84_002003</name>
</gene>
<accession>A0A840P4Y8</accession>
<dbReference type="PANTHER" id="PTHR48079">
    <property type="entry name" value="PROTEIN YEEZ"/>
    <property type="match status" value="1"/>
</dbReference>
<dbReference type="InterPro" id="IPR036291">
    <property type="entry name" value="NAD(P)-bd_dom_sf"/>
</dbReference>
<dbReference type="AlphaFoldDB" id="A0A840P4Y8"/>
<dbReference type="PANTHER" id="PTHR48079:SF6">
    <property type="entry name" value="NAD(P)-BINDING DOMAIN-CONTAINING PROTEIN-RELATED"/>
    <property type="match status" value="1"/>
</dbReference>
<dbReference type="InterPro" id="IPR051783">
    <property type="entry name" value="NAD(P)-dependent_oxidoreduct"/>
</dbReference>
<organism evidence="2 3">
    <name type="scientific">Thermocatellispora tengchongensis</name>
    <dbReference type="NCBI Taxonomy" id="1073253"/>
    <lineage>
        <taxon>Bacteria</taxon>
        <taxon>Bacillati</taxon>
        <taxon>Actinomycetota</taxon>
        <taxon>Actinomycetes</taxon>
        <taxon>Streptosporangiales</taxon>
        <taxon>Streptosporangiaceae</taxon>
        <taxon>Thermocatellispora</taxon>
    </lineage>
</organism>
<evidence type="ECO:0000313" key="3">
    <source>
        <dbReference type="Proteomes" id="UP000578449"/>
    </source>
</evidence>
<name>A0A840P4Y8_9ACTN</name>
<dbReference type="EMBL" id="JACHGN010000004">
    <property type="protein sequence ID" value="MBB5132287.1"/>
    <property type="molecule type" value="Genomic_DNA"/>
</dbReference>
<dbReference type="GO" id="GO:0005737">
    <property type="term" value="C:cytoplasm"/>
    <property type="evidence" value="ECO:0007669"/>
    <property type="project" value="TreeGrafter"/>
</dbReference>
<dbReference type="Gene3D" id="3.40.50.720">
    <property type="entry name" value="NAD(P)-binding Rossmann-like Domain"/>
    <property type="match status" value="1"/>
</dbReference>
<dbReference type="SUPFAM" id="SSF51735">
    <property type="entry name" value="NAD(P)-binding Rossmann-fold domains"/>
    <property type="match status" value="1"/>
</dbReference>
<feature type="domain" description="Thioester reductase (TE)" evidence="1">
    <location>
        <begin position="60"/>
        <end position="200"/>
    </location>
</feature>